<sequence>MSSPVEWIERITRYPSCYLNAERLDIPGDCRNPAVLRVLDEILCQGLELPPLPQCWPDDEMTLLWLQHWMLLPEVARLLGAYQLWPALVRDVATRELTPAQRAFACCALGPRSGFDALPTLALKPRIEAVGLNALLAWQAHVPAALLARLELQFSTEVVACQAQLPAVQPDKGLLLMAVQHARFIAA</sequence>
<comment type="caution">
    <text evidence="1">The sequence shown here is derived from an EMBL/GenBank/DDBJ whole genome shotgun (WGS) entry which is preliminary data.</text>
</comment>
<protein>
    <recommendedName>
        <fullName evidence="3">Type III secretion apparatus protein OrgA/MxiK</fullName>
    </recommendedName>
</protein>
<proteinExistence type="predicted"/>
<evidence type="ECO:0000313" key="2">
    <source>
        <dbReference type="Proteomes" id="UP000288983"/>
    </source>
</evidence>
<dbReference type="InterPro" id="IPR013388">
    <property type="entry name" value="T3SS_OrgA/MxiK"/>
</dbReference>
<dbReference type="OrthoDB" id="8596321at2"/>
<dbReference type="EMBL" id="QJRG01000049">
    <property type="protein sequence ID" value="RWU18005.1"/>
    <property type="molecule type" value="Genomic_DNA"/>
</dbReference>
<evidence type="ECO:0008006" key="3">
    <source>
        <dbReference type="Google" id="ProtNLM"/>
    </source>
</evidence>
<dbReference type="AlphaFoldDB" id="A0A443ZH09"/>
<dbReference type="RefSeq" id="WP_128326119.1">
    <property type="nucleotide sequence ID" value="NZ_QJRG01000049.1"/>
</dbReference>
<organism evidence="1 2">
    <name type="scientific">Pseudomonas alkylphenolica</name>
    <dbReference type="NCBI Taxonomy" id="237609"/>
    <lineage>
        <taxon>Bacteria</taxon>
        <taxon>Pseudomonadati</taxon>
        <taxon>Pseudomonadota</taxon>
        <taxon>Gammaproteobacteria</taxon>
        <taxon>Pseudomonadales</taxon>
        <taxon>Pseudomonadaceae</taxon>
        <taxon>Pseudomonas</taxon>
    </lineage>
</organism>
<reference evidence="1 2" key="1">
    <citation type="submission" date="2018-06" db="EMBL/GenBank/DDBJ databases">
        <title>Bacteria isolated from soil of Wuhan.</title>
        <authorList>
            <person name="Wei X."/>
            <person name="Chunhua H."/>
        </authorList>
    </citation>
    <scope>NUCLEOTIDE SEQUENCE [LARGE SCALE GENOMIC DNA]</scope>
    <source>
        <strain evidence="2">xwS2</strain>
    </source>
</reference>
<name>A0A443ZH09_9PSED</name>
<accession>A0A443ZH09</accession>
<dbReference type="Pfam" id="PF09482">
    <property type="entry name" value="OrgA_MxiK"/>
    <property type="match status" value="1"/>
</dbReference>
<dbReference type="Proteomes" id="UP000288983">
    <property type="component" value="Unassembled WGS sequence"/>
</dbReference>
<evidence type="ECO:0000313" key="1">
    <source>
        <dbReference type="EMBL" id="RWU18005.1"/>
    </source>
</evidence>
<gene>
    <name evidence="1" type="ORF">DM813_25385</name>
</gene>